<gene>
    <name evidence="1" type="ORF">HINF_LOCUS18352</name>
</gene>
<evidence type="ECO:0000313" key="2">
    <source>
        <dbReference type="Proteomes" id="UP001642409"/>
    </source>
</evidence>
<sequence length="338" mass="39500">MQSKTSQVPETLSEYDNTMIKRYKYQIKDGELRIARSEVVQSLDFIQFLNIKKLVLGACENIIPKLQSQTIKQLQIYECDIFSVKDFQLENLEVLDITNMYGNQKPNKLTTEIAKFKKLKALHLHLSIDIPPLSQLINITKLVLKFCDLHNTTFLKPLLNLKELYLCDSQLIDITTLQYLTKLSNLTLICSLVNIDTLRPLVNLQQLIITKNQIIYIEPILEFKKLTWLNADQNKLIDVQTISLHSNIKNFTAQYVQNQYPPTQQEIKTANMMTDIQKQITNLRKIRQQCKNFKQKQQRNVFRQKIKQSVQKLFKIQVSFVAKAASLFQQLNNFDQCD</sequence>
<dbReference type="Gene3D" id="3.80.10.10">
    <property type="entry name" value="Ribonuclease Inhibitor"/>
    <property type="match status" value="1"/>
</dbReference>
<accession>A0ABP1HVW1</accession>
<evidence type="ECO:0000313" key="1">
    <source>
        <dbReference type="EMBL" id="CAL6003338.1"/>
    </source>
</evidence>
<protein>
    <submittedName>
        <fullName evidence="1">Leucine-rich_repeat domain-containing protein</fullName>
    </submittedName>
</protein>
<dbReference type="InterPro" id="IPR032675">
    <property type="entry name" value="LRR_dom_sf"/>
</dbReference>
<organism evidence="1 2">
    <name type="scientific">Hexamita inflata</name>
    <dbReference type="NCBI Taxonomy" id="28002"/>
    <lineage>
        <taxon>Eukaryota</taxon>
        <taxon>Metamonada</taxon>
        <taxon>Diplomonadida</taxon>
        <taxon>Hexamitidae</taxon>
        <taxon>Hexamitinae</taxon>
        <taxon>Hexamita</taxon>
    </lineage>
</organism>
<name>A0ABP1HVW1_9EUKA</name>
<dbReference type="EMBL" id="CAXDID020000047">
    <property type="protein sequence ID" value="CAL6003338.1"/>
    <property type="molecule type" value="Genomic_DNA"/>
</dbReference>
<dbReference type="SUPFAM" id="SSF52058">
    <property type="entry name" value="L domain-like"/>
    <property type="match status" value="1"/>
</dbReference>
<comment type="caution">
    <text evidence="1">The sequence shown here is derived from an EMBL/GenBank/DDBJ whole genome shotgun (WGS) entry which is preliminary data.</text>
</comment>
<keyword evidence="2" id="KW-1185">Reference proteome</keyword>
<dbReference type="Proteomes" id="UP001642409">
    <property type="component" value="Unassembled WGS sequence"/>
</dbReference>
<proteinExistence type="predicted"/>
<reference evidence="1 2" key="1">
    <citation type="submission" date="2024-07" db="EMBL/GenBank/DDBJ databases">
        <authorList>
            <person name="Akdeniz Z."/>
        </authorList>
    </citation>
    <scope>NUCLEOTIDE SEQUENCE [LARGE SCALE GENOMIC DNA]</scope>
</reference>